<reference evidence="1 2" key="1">
    <citation type="journal article" date="2022" name="Nat. Genet.">
        <title>Improved pea reference genome and pan-genome highlight genomic features and evolutionary characteristics.</title>
        <authorList>
            <person name="Yang T."/>
            <person name="Liu R."/>
            <person name="Luo Y."/>
            <person name="Hu S."/>
            <person name="Wang D."/>
            <person name="Wang C."/>
            <person name="Pandey M.K."/>
            <person name="Ge S."/>
            <person name="Xu Q."/>
            <person name="Li N."/>
            <person name="Li G."/>
            <person name="Huang Y."/>
            <person name="Saxena R.K."/>
            <person name="Ji Y."/>
            <person name="Li M."/>
            <person name="Yan X."/>
            <person name="He Y."/>
            <person name="Liu Y."/>
            <person name="Wang X."/>
            <person name="Xiang C."/>
            <person name="Varshney R.K."/>
            <person name="Ding H."/>
            <person name="Gao S."/>
            <person name="Zong X."/>
        </authorList>
    </citation>
    <scope>NUCLEOTIDE SEQUENCE [LARGE SCALE GENOMIC DNA]</scope>
    <source>
        <strain evidence="1 2">cv. Zhongwan 6</strain>
    </source>
</reference>
<gene>
    <name evidence="1" type="ORF">KIW84_055388</name>
</gene>
<dbReference type="Gramene" id="Psat05G0538800-T1">
    <property type="protein sequence ID" value="KAI5409910.1"/>
    <property type="gene ID" value="KIW84_055388"/>
</dbReference>
<dbReference type="AlphaFoldDB" id="A0A9D5ALB5"/>
<organism evidence="1 2">
    <name type="scientific">Pisum sativum</name>
    <name type="common">Garden pea</name>
    <name type="synonym">Lathyrus oleraceus</name>
    <dbReference type="NCBI Taxonomy" id="3888"/>
    <lineage>
        <taxon>Eukaryota</taxon>
        <taxon>Viridiplantae</taxon>
        <taxon>Streptophyta</taxon>
        <taxon>Embryophyta</taxon>
        <taxon>Tracheophyta</taxon>
        <taxon>Spermatophyta</taxon>
        <taxon>Magnoliopsida</taxon>
        <taxon>eudicotyledons</taxon>
        <taxon>Gunneridae</taxon>
        <taxon>Pentapetalae</taxon>
        <taxon>rosids</taxon>
        <taxon>fabids</taxon>
        <taxon>Fabales</taxon>
        <taxon>Fabaceae</taxon>
        <taxon>Papilionoideae</taxon>
        <taxon>50 kb inversion clade</taxon>
        <taxon>NPAAA clade</taxon>
        <taxon>Hologalegina</taxon>
        <taxon>IRL clade</taxon>
        <taxon>Fabeae</taxon>
        <taxon>Lathyrus</taxon>
    </lineage>
</organism>
<comment type="caution">
    <text evidence="1">The sequence shown here is derived from an EMBL/GenBank/DDBJ whole genome shotgun (WGS) entry which is preliminary data.</text>
</comment>
<protein>
    <submittedName>
        <fullName evidence="1">Uncharacterized protein</fullName>
    </submittedName>
</protein>
<dbReference type="Proteomes" id="UP001058974">
    <property type="component" value="Chromosome 5"/>
</dbReference>
<name>A0A9D5ALB5_PEA</name>
<sequence>MRAKKIDREGTLSGFPLVLPYIPAPADVSVGLGYDSRDRRRHECGHSYSMGYGGSSDLGVGDNYGSYGGSQLAGSSAYEDYESYSLERDSTVW</sequence>
<keyword evidence="2" id="KW-1185">Reference proteome</keyword>
<accession>A0A9D5ALB5</accession>
<evidence type="ECO:0000313" key="1">
    <source>
        <dbReference type="EMBL" id="KAI5409910.1"/>
    </source>
</evidence>
<proteinExistence type="predicted"/>
<dbReference type="EMBL" id="JAMSHJ010000005">
    <property type="protein sequence ID" value="KAI5409910.1"/>
    <property type="molecule type" value="Genomic_DNA"/>
</dbReference>
<evidence type="ECO:0000313" key="2">
    <source>
        <dbReference type="Proteomes" id="UP001058974"/>
    </source>
</evidence>